<organism evidence="2 3">
    <name type="scientific">candidate division WWE3 bacterium GW2011_GWA2_46_9</name>
    <dbReference type="NCBI Taxonomy" id="1619111"/>
    <lineage>
        <taxon>Bacteria</taxon>
        <taxon>Katanobacteria</taxon>
    </lineage>
</organism>
<dbReference type="PANTHER" id="PTHR10093">
    <property type="entry name" value="IRON-SULFUR CLUSTER ASSEMBLY ENZYME NIFU HOMOLOG"/>
    <property type="match status" value="1"/>
</dbReference>
<comment type="caution">
    <text evidence="2">The sequence shown here is derived from an EMBL/GenBank/DDBJ whole genome shotgun (WGS) entry which is preliminary data.</text>
</comment>
<dbReference type="PATRIC" id="fig|1619111.3.peg.205"/>
<dbReference type="GO" id="GO:0051536">
    <property type="term" value="F:iron-sulfur cluster binding"/>
    <property type="evidence" value="ECO:0007669"/>
    <property type="project" value="InterPro"/>
</dbReference>
<protein>
    <recommendedName>
        <fullName evidence="1">NIF system FeS cluster assembly NifU N-terminal domain-containing protein</fullName>
    </recommendedName>
</protein>
<dbReference type="Pfam" id="PF01592">
    <property type="entry name" value="NifU_N"/>
    <property type="match status" value="1"/>
</dbReference>
<dbReference type="GO" id="GO:0005506">
    <property type="term" value="F:iron ion binding"/>
    <property type="evidence" value="ECO:0007669"/>
    <property type="project" value="InterPro"/>
</dbReference>
<reference evidence="2 3" key="1">
    <citation type="journal article" date="2015" name="Nature">
        <title>rRNA introns, odd ribosomes, and small enigmatic genomes across a large radiation of phyla.</title>
        <authorList>
            <person name="Brown C.T."/>
            <person name="Hug L.A."/>
            <person name="Thomas B.C."/>
            <person name="Sharon I."/>
            <person name="Castelle C.J."/>
            <person name="Singh A."/>
            <person name="Wilkins M.J."/>
            <person name="Williams K.H."/>
            <person name="Banfield J.F."/>
        </authorList>
    </citation>
    <scope>NUCLEOTIDE SEQUENCE [LARGE SCALE GENOMIC DNA]</scope>
</reference>
<dbReference type="CDD" id="cd06664">
    <property type="entry name" value="IscU_like"/>
    <property type="match status" value="1"/>
</dbReference>
<sequence>MTDTDIYRETLLDIIKSPSNKGSLTDATVEAVEKNPMCGDIMKMQIKIANDKIAEIAFDGDACAVGVAAASLLTEELKGKSVVEAAKFTKQQLLGLIGIQLTTSRVKCATLALDVLASALKKYEKSQS</sequence>
<evidence type="ECO:0000259" key="1">
    <source>
        <dbReference type="Pfam" id="PF01592"/>
    </source>
</evidence>
<evidence type="ECO:0000313" key="3">
    <source>
        <dbReference type="Proteomes" id="UP000033946"/>
    </source>
</evidence>
<proteinExistence type="predicted"/>
<accession>A0A0G1QUW5</accession>
<name>A0A0G1QUW5_UNCKA</name>
<gene>
    <name evidence="2" type="ORF">UX69_C0011G0006</name>
</gene>
<dbReference type="SUPFAM" id="SSF82649">
    <property type="entry name" value="SufE/NifU"/>
    <property type="match status" value="1"/>
</dbReference>
<evidence type="ECO:0000313" key="2">
    <source>
        <dbReference type="EMBL" id="KKU48756.1"/>
    </source>
</evidence>
<feature type="domain" description="NIF system FeS cluster assembly NifU N-terminal" evidence="1">
    <location>
        <begin position="7"/>
        <end position="127"/>
    </location>
</feature>
<dbReference type="EMBL" id="LCNE01000011">
    <property type="protein sequence ID" value="KKU48756.1"/>
    <property type="molecule type" value="Genomic_DNA"/>
</dbReference>
<dbReference type="GO" id="GO:0016226">
    <property type="term" value="P:iron-sulfur cluster assembly"/>
    <property type="evidence" value="ECO:0007669"/>
    <property type="project" value="InterPro"/>
</dbReference>
<dbReference type="AlphaFoldDB" id="A0A0G1QUW5"/>
<dbReference type="Proteomes" id="UP000033946">
    <property type="component" value="Unassembled WGS sequence"/>
</dbReference>
<dbReference type="InterPro" id="IPR002871">
    <property type="entry name" value="NIF_FeS_clus_asmbl_NifU_N"/>
</dbReference>
<dbReference type="Gene3D" id="3.90.1010.10">
    <property type="match status" value="1"/>
</dbReference>